<name>A0A0A9GWX7_ARUDO</name>
<dbReference type="AlphaFoldDB" id="A0A0A9GWX7"/>
<evidence type="ECO:0000313" key="1">
    <source>
        <dbReference type="EMBL" id="JAE29510.1"/>
    </source>
</evidence>
<protein>
    <submittedName>
        <fullName evidence="1">Uncharacterized protein</fullName>
    </submittedName>
</protein>
<sequence>MAGFMGHWQVIIELSPASSHAMNHTTTVRTDLFT</sequence>
<dbReference type="EMBL" id="GBRH01168386">
    <property type="protein sequence ID" value="JAE29510.1"/>
    <property type="molecule type" value="Transcribed_RNA"/>
</dbReference>
<organism evidence="1">
    <name type="scientific">Arundo donax</name>
    <name type="common">Giant reed</name>
    <name type="synonym">Donax arundinaceus</name>
    <dbReference type="NCBI Taxonomy" id="35708"/>
    <lineage>
        <taxon>Eukaryota</taxon>
        <taxon>Viridiplantae</taxon>
        <taxon>Streptophyta</taxon>
        <taxon>Embryophyta</taxon>
        <taxon>Tracheophyta</taxon>
        <taxon>Spermatophyta</taxon>
        <taxon>Magnoliopsida</taxon>
        <taxon>Liliopsida</taxon>
        <taxon>Poales</taxon>
        <taxon>Poaceae</taxon>
        <taxon>PACMAD clade</taxon>
        <taxon>Arundinoideae</taxon>
        <taxon>Arundineae</taxon>
        <taxon>Arundo</taxon>
    </lineage>
</organism>
<proteinExistence type="predicted"/>
<reference evidence="1" key="1">
    <citation type="submission" date="2014-09" db="EMBL/GenBank/DDBJ databases">
        <authorList>
            <person name="Magalhaes I.L.F."/>
            <person name="Oliveira U."/>
            <person name="Santos F.R."/>
            <person name="Vidigal T.H.D.A."/>
            <person name="Brescovit A.D."/>
            <person name="Santos A.J."/>
        </authorList>
    </citation>
    <scope>NUCLEOTIDE SEQUENCE</scope>
    <source>
        <tissue evidence="1">Shoot tissue taken approximately 20 cm above the soil surface</tissue>
    </source>
</reference>
<accession>A0A0A9GWX7</accession>
<reference evidence="1" key="2">
    <citation type="journal article" date="2015" name="Data Brief">
        <title>Shoot transcriptome of the giant reed, Arundo donax.</title>
        <authorList>
            <person name="Barrero R.A."/>
            <person name="Guerrero F.D."/>
            <person name="Moolhuijzen P."/>
            <person name="Goolsby J.A."/>
            <person name="Tidwell J."/>
            <person name="Bellgard S.E."/>
            <person name="Bellgard M.I."/>
        </authorList>
    </citation>
    <scope>NUCLEOTIDE SEQUENCE</scope>
    <source>
        <tissue evidence="1">Shoot tissue taken approximately 20 cm above the soil surface</tissue>
    </source>
</reference>